<reference evidence="1 2" key="1">
    <citation type="submission" date="2017-07" db="EMBL/GenBank/DDBJ databases">
        <title>Amycolatopsis alba DSM 44262 Genome sequencing and assembly.</title>
        <authorList>
            <person name="Kaur N."/>
            <person name="Mayilraj S."/>
        </authorList>
    </citation>
    <scope>NUCLEOTIDE SEQUENCE [LARGE SCALE GENOMIC DNA]</scope>
    <source>
        <strain evidence="1 2">DSM 44262</strain>
    </source>
</reference>
<evidence type="ECO:0000313" key="2">
    <source>
        <dbReference type="Proteomes" id="UP000215563"/>
    </source>
</evidence>
<gene>
    <name evidence="1" type="ORF">CFP75_29670</name>
</gene>
<keyword evidence="2" id="KW-1185">Reference proteome</keyword>
<organism evidence="1 2">
    <name type="scientific">Amycolatopsis alba DSM 44262</name>
    <dbReference type="NCBI Taxonomy" id="1125972"/>
    <lineage>
        <taxon>Bacteria</taxon>
        <taxon>Bacillati</taxon>
        <taxon>Actinomycetota</taxon>
        <taxon>Actinomycetes</taxon>
        <taxon>Pseudonocardiales</taxon>
        <taxon>Pseudonocardiaceae</taxon>
        <taxon>Amycolatopsis</taxon>
    </lineage>
</organism>
<proteinExistence type="predicted"/>
<accession>A0A229RH29</accession>
<evidence type="ECO:0000313" key="1">
    <source>
        <dbReference type="EMBL" id="OXM45781.1"/>
    </source>
</evidence>
<name>A0A229RH29_AMYAL</name>
<dbReference type="OrthoDB" id="3636290at2"/>
<sequence length="100" mass="10495">MLLVVVAGTQAYDCLDGRDRSAVVAAASPDSSCPPNEGHLHSRPLSAVVVRSDHSPSTPDSLPPLMPGRVFSAVTEESPRSLAFARSGPRILAELCVSRT</sequence>
<protein>
    <submittedName>
        <fullName evidence="1">Uncharacterized protein</fullName>
    </submittedName>
</protein>
<dbReference type="AlphaFoldDB" id="A0A229RH29"/>
<dbReference type="EMBL" id="NMQU01000098">
    <property type="protein sequence ID" value="OXM45781.1"/>
    <property type="molecule type" value="Genomic_DNA"/>
</dbReference>
<comment type="caution">
    <text evidence="1">The sequence shown here is derived from an EMBL/GenBank/DDBJ whole genome shotgun (WGS) entry which is preliminary data.</text>
</comment>
<dbReference type="Proteomes" id="UP000215563">
    <property type="component" value="Unassembled WGS sequence"/>
</dbReference>